<feature type="transmembrane region" description="Helical" evidence="1">
    <location>
        <begin position="12"/>
        <end position="35"/>
    </location>
</feature>
<protein>
    <submittedName>
        <fullName evidence="2">Uncharacterized protein</fullName>
    </submittedName>
</protein>
<keyword evidence="3" id="KW-1185">Reference proteome</keyword>
<feature type="transmembrane region" description="Helical" evidence="1">
    <location>
        <begin position="47"/>
        <end position="68"/>
    </location>
</feature>
<organism evidence="2 3">
    <name type="scientific">Mycena rosella</name>
    <name type="common">Pink bonnet</name>
    <name type="synonym">Agaricus rosellus</name>
    <dbReference type="NCBI Taxonomy" id="1033263"/>
    <lineage>
        <taxon>Eukaryota</taxon>
        <taxon>Fungi</taxon>
        <taxon>Dikarya</taxon>
        <taxon>Basidiomycota</taxon>
        <taxon>Agaricomycotina</taxon>
        <taxon>Agaricomycetes</taxon>
        <taxon>Agaricomycetidae</taxon>
        <taxon>Agaricales</taxon>
        <taxon>Marasmiineae</taxon>
        <taxon>Mycenaceae</taxon>
        <taxon>Mycena</taxon>
    </lineage>
</organism>
<keyword evidence="1" id="KW-1133">Transmembrane helix</keyword>
<dbReference type="AlphaFoldDB" id="A0AAD7DEW1"/>
<evidence type="ECO:0000313" key="2">
    <source>
        <dbReference type="EMBL" id="KAJ7689492.1"/>
    </source>
</evidence>
<keyword evidence="1" id="KW-0812">Transmembrane</keyword>
<reference evidence="2" key="1">
    <citation type="submission" date="2023-03" db="EMBL/GenBank/DDBJ databases">
        <title>Massive genome expansion in bonnet fungi (Mycena s.s.) driven by repeated elements and novel gene families across ecological guilds.</title>
        <authorList>
            <consortium name="Lawrence Berkeley National Laboratory"/>
            <person name="Harder C.B."/>
            <person name="Miyauchi S."/>
            <person name="Viragh M."/>
            <person name="Kuo A."/>
            <person name="Thoen E."/>
            <person name="Andreopoulos B."/>
            <person name="Lu D."/>
            <person name="Skrede I."/>
            <person name="Drula E."/>
            <person name="Henrissat B."/>
            <person name="Morin E."/>
            <person name="Kohler A."/>
            <person name="Barry K."/>
            <person name="LaButti K."/>
            <person name="Morin E."/>
            <person name="Salamov A."/>
            <person name="Lipzen A."/>
            <person name="Mereny Z."/>
            <person name="Hegedus B."/>
            <person name="Baldrian P."/>
            <person name="Stursova M."/>
            <person name="Weitz H."/>
            <person name="Taylor A."/>
            <person name="Grigoriev I.V."/>
            <person name="Nagy L.G."/>
            <person name="Martin F."/>
            <person name="Kauserud H."/>
        </authorList>
    </citation>
    <scope>NUCLEOTIDE SEQUENCE</scope>
    <source>
        <strain evidence="2">CBHHK067</strain>
    </source>
</reference>
<feature type="transmembrane region" description="Helical" evidence="1">
    <location>
        <begin position="88"/>
        <end position="106"/>
    </location>
</feature>
<dbReference type="PANTHER" id="PTHR40465:SF1">
    <property type="entry name" value="DUF6534 DOMAIN-CONTAINING PROTEIN"/>
    <property type="match status" value="1"/>
</dbReference>
<dbReference type="Proteomes" id="UP001221757">
    <property type="component" value="Unassembled WGS sequence"/>
</dbReference>
<keyword evidence="1" id="KW-0472">Membrane</keyword>
<proteinExistence type="predicted"/>
<feature type="transmembrane region" description="Helical" evidence="1">
    <location>
        <begin position="118"/>
        <end position="142"/>
    </location>
</feature>
<accession>A0AAD7DEW1</accession>
<dbReference type="PANTHER" id="PTHR40465">
    <property type="entry name" value="CHROMOSOME 1, WHOLE GENOME SHOTGUN SEQUENCE"/>
    <property type="match status" value="1"/>
</dbReference>
<sequence>MASFNPNTTLGAYEIGVLTSYALFGVTTIQAYIYYGRFPHDSSKLKLLVAFVWSCEIAHAFCIGHTLYRMTVSDFAHPERLIIIPKSLATAVLFSGMIGATIQAFFASRIYGVSKSLYIPCLSWTLSFLRLLGSVAVCAYGFRAKTIPDFENRWTWLLNSLWSVAPANDLLIAARLVQCLYRQRPTGDNRTVALVDKLIAWTIETGVVTVTRQLSTAVIS</sequence>
<dbReference type="EMBL" id="JARKIE010000072">
    <property type="protein sequence ID" value="KAJ7689492.1"/>
    <property type="molecule type" value="Genomic_DNA"/>
</dbReference>
<evidence type="ECO:0000313" key="3">
    <source>
        <dbReference type="Proteomes" id="UP001221757"/>
    </source>
</evidence>
<name>A0AAD7DEW1_MYCRO</name>
<gene>
    <name evidence="2" type="ORF">B0H17DRAFT_1202374</name>
</gene>
<comment type="caution">
    <text evidence="2">The sequence shown here is derived from an EMBL/GenBank/DDBJ whole genome shotgun (WGS) entry which is preliminary data.</text>
</comment>
<evidence type="ECO:0000256" key="1">
    <source>
        <dbReference type="SAM" id="Phobius"/>
    </source>
</evidence>